<feature type="repeat" description="ARM" evidence="1">
    <location>
        <begin position="198"/>
        <end position="226"/>
    </location>
</feature>
<name>A0AAD5LKP1_PYTIN</name>
<dbReference type="PROSITE" id="PS50176">
    <property type="entry name" value="ARM_REPEAT"/>
    <property type="match status" value="1"/>
</dbReference>
<evidence type="ECO:0000256" key="1">
    <source>
        <dbReference type="PROSITE-ProRule" id="PRU00259"/>
    </source>
</evidence>
<gene>
    <name evidence="2" type="ORF">P43SY_005548</name>
</gene>
<dbReference type="Proteomes" id="UP001209570">
    <property type="component" value="Unassembled WGS sequence"/>
</dbReference>
<protein>
    <submittedName>
        <fullName evidence="2">Uncharacterized protein</fullName>
    </submittedName>
</protein>
<dbReference type="InterPro" id="IPR000225">
    <property type="entry name" value="Armadillo"/>
</dbReference>
<comment type="caution">
    <text evidence="2">The sequence shown here is derived from an EMBL/GenBank/DDBJ whole genome shotgun (WGS) entry which is preliminary data.</text>
</comment>
<dbReference type="EMBL" id="JAKCXM010000060">
    <property type="protein sequence ID" value="KAJ0404590.1"/>
    <property type="molecule type" value="Genomic_DNA"/>
</dbReference>
<organism evidence="2 3">
    <name type="scientific">Pythium insidiosum</name>
    <name type="common">Pythiosis disease agent</name>
    <dbReference type="NCBI Taxonomy" id="114742"/>
    <lineage>
        <taxon>Eukaryota</taxon>
        <taxon>Sar</taxon>
        <taxon>Stramenopiles</taxon>
        <taxon>Oomycota</taxon>
        <taxon>Peronosporomycetes</taxon>
        <taxon>Pythiales</taxon>
        <taxon>Pythiaceae</taxon>
        <taxon>Pythium</taxon>
    </lineage>
</organism>
<reference evidence="2" key="1">
    <citation type="submission" date="2021-12" db="EMBL/GenBank/DDBJ databases">
        <title>Prjna785345.</title>
        <authorList>
            <person name="Rujirawat T."/>
            <person name="Krajaejun T."/>
        </authorList>
    </citation>
    <scope>NUCLEOTIDE SEQUENCE</scope>
    <source>
        <strain evidence="2">Pi057C3</strain>
    </source>
</reference>
<proteinExistence type="predicted"/>
<dbReference type="InterPro" id="IPR011989">
    <property type="entry name" value="ARM-like"/>
</dbReference>
<evidence type="ECO:0000313" key="3">
    <source>
        <dbReference type="Proteomes" id="UP001209570"/>
    </source>
</evidence>
<keyword evidence="3" id="KW-1185">Reference proteome</keyword>
<sequence length="323" mass="35953">MDDSDCVVGQIAAPALPRSPYPVDPYHFYCRNGVDTVALINDIRQLFVECDIEHTFRPLKCKFKCVKYVHYSHVEFYVRVYTSGDRLLLEFQRRTGSLLLWDGLYSVLYHRLMQWVDVTAAACPQSGAQKKVAPREEESISVRVWKKLCTSVRTPTSGVEAMKIMVSSTFADVQREGCAGLAVITEEPENAFRVAEAGIVQYLVQLAESEDFDMARSAIGALGNISRALPAFPDRKLAAVTLEQIKPVVRVAVLLLAHTTSSLFSLELLRECARALSSFGRVCPSEIRGCDGAMQLQQHANHQDHQLSSLCQQALQELQANAS</sequence>
<dbReference type="SUPFAM" id="SSF48371">
    <property type="entry name" value="ARM repeat"/>
    <property type="match status" value="1"/>
</dbReference>
<dbReference type="Pfam" id="PF00514">
    <property type="entry name" value="Arm"/>
    <property type="match status" value="1"/>
</dbReference>
<accession>A0AAD5LKP1</accession>
<dbReference type="SMART" id="SM00185">
    <property type="entry name" value="ARM"/>
    <property type="match status" value="2"/>
</dbReference>
<evidence type="ECO:0000313" key="2">
    <source>
        <dbReference type="EMBL" id="KAJ0404590.1"/>
    </source>
</evidence>
<dbReference type="Gene3D" id="1.25.10.10">
    <property type="entry name" value="Leucine-rich Repeat Variant"/>
    <property type="match status" value="1"/>
</dbReference>
<dbReference type="AlphaFoldDB" id="A0AAD5LKP1"/>
<dbReference type="InterPro" id="IPR016024">
    <property type="entry name" value="ARM-type_fold"/>
</dbReference>